<dbReference type="EC" id="7.1.1.2" evidence="2"/>
<dbReference type="GO" id="GO:0016020">
    <property type="term" value="C:membrane"/>
    <property type="evidence" value="ECO:0007669"/>
    <property type="project" value="UniProtKB-SubCell"/>
</dbReference>
<geneLocation type="mitochondrion" evidence="9"/>
<evidence type="ECO:0000256" key="4">
    <source>
        <dbReference type="ARBA" id="ARBA00022989"/>
    </source>
</evidence>
<dbReference type="InterPro" id="IPR001750">
    <property type="entry name" value="ND/Mrp_TM"/>
</dbReference>
<protein>
    <recommendedName>
        <fullName evidence="2">NADH:ubiquinone reductase (H(+)-translocating)</fullName>
        <ecNumber evidence="2">7.1.1.2</ecNumber>
    </recommendedName>
</protein>
<gene>
    <name evidence="9" type="primary">ND2</name>
</gene>
<evidence type="ECO:0000256" key="1">
    <source>
        <dbReference type="ARBA" id="ARBA00004141"/>
    </source>
</evidence>
<accession>A0AAU6W6R4</accession>
<evidence type="ECO:0000256" key="3">
    <source>
        <dbReference type="ARBA" id="ARBA00022692"/>
    </source>
</evidence>
<feature type="transmembrane region" description="Helical" evidence="7">
    <location>
        <begin position="253"/>
        <end position="269"/>
    </location>
</feature>
<keyword evidence="5 7" id="KW-0472">Membrane</keyword>
<evidence type="ECO:0000256" key="5">
    <source>
        <dbReference type="ARBA" id="ARBA00023136"/>
    </source>
</evidence>
<keyword evidence="9" id="KW-0496">Mitochondrion</keyword>
<keyword evidence="4 7" id="KW-1133">Transmembrane helix</keyword>
<feature type="transmembrane region" description="Helical" evidence="7">
    <location>
        <begin position="101"/>
        <end position="119"/>
    </location>
</feature>
<sequence length="439" mass="48366">MDYNSCEIVLLIILIVSLVVRIPLSFLNKSIILLSFILIIPVNALNLAQVDWETMIKLLCLIFGYIFINYTSNGLFTSSQVLVLCVVLASCVMVSTHNLLALYLCLELQSLSIYVLIARKRGNVIRVEASLKYFVLSSIASGLFLLGSALIFVTTGSCEYLPLCSTTLTPEKSLIVIALLFKLAASPFHFWIPDVYQGADNKALLTLGILPKISVFGLLVILFPHNMLITFAAIMSLLIGSIGAINQSRFNRLLAYSSILGIGFVLLGLASETGMGVESSLIYLIIYLFSFCLVILVSQNLNKGNSLIVEVSNLLGYNKVLLMVFGLTILSIAGIPPLGGFLAKWFIISSAVSQGFILLPIVAILCAVIAGAYYLRLVKIAYFQYDKTFLMWQKVLLRKTNRLSKTDTIMGIISYVIIFLLISPKIILQFTHYGAISMF</sequence>
<feature type="transmembrane region" description="Helical" evidence="7">
    <location>
        <begin position="131"/>
        <end position="153"/>
    </location>
</feature>
<evidence type="ECO:0000313" key="9">
    <source>
        <dbReference type="EMBL" id="XAM96190.1"/>
    </source>
</evidence>
<feature type="transmembrane region" description="Helical" evidence="7">
    <location>
        <begin position="320"/>
        <end position="343"/>
    </location>
</feature>
<feature type="transmembrane region" description="Helical" evidence="7">
    <location>
        <begin position="281"/>
        <end position="299"/>
    </location>
</feature>
<reference evidence="9" key="1">
    <citation type="submission" date="2024-05" db="EMBL/GenBank/DDBJ databases">
        <title>New mitochondrial genomes derived from Cephea cephea and Mastigias albipunctata (Scyphozoa: Rhizostomeae), with an analysis of phylogenetic relationships.</title>
        <authorList>
            <person name="Tan K.C."/>
            <person name="Ames C.L."/>
            <person name="Collins A.G."/>
        </authorList>
    </citation>
    <scope>NUCLEOTIDE SEQUENCE</scope>
    <source>
        <strain evidence="9">AGC18069</strain>
    </source>
</reference>
<evidence type="ECO:0000256" key="6">
    <source>
        <dbReference type="ARBA" id="ARBA00049551"/>
    </source>
</evidence>
<feature type="transmembrane region" description="Helical" evidence="7">
    <location>
        <begin position="204"/>
        <end position="222"/>
    </location>
</feature>
<feature type="transmembrane region" description="Helical" evidence="7">
    <location>
        <begin position="408"/>
        <end position="428"/>
    </location>
</feature>
<dbReference type="EMBL" id="PP763743">
    <property type="protein sequence ID" value="XAM96190.1"/>
    <property type="molecule type" value="Genomic_DNA"/>
</dbReference>
<feature type="transmembrane region" description="Helical" evidence="7">
    <location>
        <begin position="6"/>
        <end position="24"/>
    </location>
</feature>
<feature type="transmembrane region" description="Helical" evidence="7">
    <location>
        <begin position="228"/>
        <end position="246"/>
    </location>
</feature>
<feature type="domain" description="NADH:quinone oxidoreductase/Mrp antiporter transmembrane" evidence="8">
    <location>
        <begin position="97"/>
        <end position="367"/>
    </location>
</feature>
<evidence type="ECO:0000259" key="8">
    <source>
        <dbReference type="Pfam" id="PF00361"/>
    </source>
</evidence>
<dbReference type="AlphaFoldDB" id="A0AAU6W6R4"/>
<dbReference type="PANTHER" id="PTHR22773">
    <property type="entry name" value="NADH DEHYDROGENASE"/>
    <property type="match status" value="1"/>
</dbReference>
<feature type="transmembrane region" description="Helical" evidence="7">
    <location>
        <begin position="31"/>
        <end position="48"/>
    </location>
</feature>
<proteinExistence type="predicted"/>
<evidence type="ECO:0000256" key="7">
    <source>
        <dbReference type="SAM" id="Phobius"/>
    </source>
</evidence>
<dbReference type="GO" id="GO:0008137">
    <property type="term" value="F:NADH dehydrogenase (ubiquinone) activity"/>
    <property type="evidence" value="ECO:0007669"/>
    <property type="project" value="UniProtKB-EC"/>
</dbReference>
<evidence type="ECO:0000256" key="2">
    <source>
        <dbReference type="ARBA" id="ARBA00012944"/>
    </source>
</evidence>
<comment type="catalytic activity">
    <reaction evidence="6">
        <text>a ubiquinone + NADH + 5 H(+)(in) = a ubiquinol + NAD(+) + 4 H(+)(out)</text>
        <dbReference type="Rhea" id="RHEA:29091"/>
        <dbReference type="Rhea" id="RHEA-COMP:9565"/>
        <dbReference type="Rhea" id="RHEA-COMP:9566"/>
        <dbReference type="ChEBI" id="CHEBI:15378"/>
        <dbReference type="ChEBI" id="CHEBI:16389"/>
        <dbReference type="ChEBI" id="CHEBI:17976"/>
        <dbReference type="ChEBI" id="CHEBI:57540"/>
        <dbReference type="ChEBI" id="CHEBI:57945"/>
        <dbReference type="EC" id="7.1.1.2"/>
    </reaction>
</comment>
<comment type="subcellular location">
    <subcellularLocation>
        <location evidence="1">Membrane</location>
        <topology evidence="1">Multi-pass membrane protein</topology>
    </subcellularLocation>
</comment>
<name>A0AAU6W6R4_9CNID</name>
<dbReference type="Pfam" id="PF00361">
    <property type="entry name" value="Proton_antipo_M"/>
    <property type="match status" value="1"/>
</dbReference>
<feature type="transmembrane region" description="Helical" evidence="7">
    <location>
        <begin position="355"/>
        <end position="375"/>
    </location>
</feature>
<organism evidence="9">
    <name type="scientific">Cephea cephea</name>
    <dbReference type="NCBI Taxonomy" id="880218"/>
    <lineage>
        <taxon>Eukaryota</taxon>
        <taxon>Metazoa</taxon>
        <taxon>Cnidaria</taxon>
        <taxon>Scyphozoa</taxon>
        <taxon>Rhizostomeae</taxon>
        <taxon>Cepheidae</taxon>
        <taxon>Cephea</taxon>
    </lineage>
</organism>
<keyword evidence="3 7" id="KW-0812">Transmembrane</keyword>
<feature type="transmembrane region" description="Helical" evidence="7">
    <location>
        <begin position="173"/>
        <end position="192"/>
    </location>
</feature>